<keyword evidence="3" id="KW-0509">mRNA transport</keyword>
<evidence type="ECO:0000256" key="2">
    <source>
        <dbReference type="ARBA" id="ARBA00022448"/>
    </source>
</evidence>
<feature type="compositionally biased region" description="Polar residues" evidence="8">
    <location>
        <begin position="138"/>
        <end position="196"/>
    </location>
</feature>
<evidence type="ECO:0000256" key="3">
    <source>
        <dbReference type="ARBA" id="ARBA00022816"/>
    </source>
</evidence>
<feature type="compositionally biased region" description="Polar residues" evidence="8">
    <location>
        <begin position="39"/>
        <end position="98"/>
    </location>
</feature>
<dbReference type="Pfam" id="PF13634">
    <property type="entry name" value="Nucleoporin_FG"/>
    <property type="match status" value="1"/>
</dbReference>
<evidence type="ECO:0000256" key="1">
    <source>
        <dbReference type="ARBA" id="ARBA00004567"/>
    </source>
</evidence>
<dbReference type="GO" id="GO:0008139">
    <property type="term" value="F:nuclear localization sequence binding"/>
    <property type="evidence" value="ECO:0007669"/>
    <property type="project" value="InterPro"/>
</dbReference>
<protein>
    <submittedName>
        <fullName evidence="9">Uncharacterized protein</fullName>
    </submittedName>
</protein>
<dbReference type="EMBL" id="CAJPDR010000044">
    <property type="protein sequence ID" value="CAF9910693.1"/>
    <property type="molecule type" value="Genomic_DNA"/>
</dbReference>
<evidence type="ECO:0000256" key="7">
    <source>
        <dbReference type="ARBA" id="ARBA00023242"/>
    </source>
</evidence>
<dbReference type="GO" id="GO:0051028">
    <property type="term" value="P:mRNA transport"/>
    <property type="evidence" value="ECO:0007669"/>
    <property type="project" value="UniProtKB-KW"/>
</dbReference>
<dbReference type="PANTHER" id="PTHR13437">
    <property type="entry name" value="NUCLEOPORIN P58/P45 NUCLEOPORIN-LIKE PROTEIN 1"/>
    <property type="match status" value="1"/>
</dbReference>
<evidence type="ECO:0000256" key="8">
    <source>
        <dbReference type="SAM" id="MobiDB-lite"/>
    </source>
</evidence>
<accession>A0A8H3EUP6</accession>
<dbReference type="GO" id="GO:0005643">
    <property type="term" value="C:nuclear pore"/>
    <property type="evidence" value="ECO:0007669"/>
    <property type="project" value="UniProtKB-SubCell"/>
</dbReference>
<dbReference type="InterPro" id="IPR025574">
    <property type="entry name" value="Nucleoporin_FG_rpt"/>
</dbReference>
<keyword evidence="2" id="KW-0813">Transport</keyword>
<evidence type="ECO:0000256" key="6">
    <source>
        <dbReference type="ARBA" id="ARBA00023132"/>
    </source>
</evidence>
<dbReference type="Pfam" id="PF21121">
    <property type="entry name" value="Nup49_C"/>
    <property type="match status" value="1"/>
</dbReference>
<dbReference type="GO" id="GO:0017056">
    <property type="term" value="F:structural constituent of nuclear pore"/>
    <property type="evidence" value="ECO:0007669"/>
    <property type="project" value="InterPro"/>
</dbReference>
<keyword evidence="6" id="KW-0906">Nuclear pore complex</keyword>
<proteinExistence type="predicted"/>
<evidence type="ECO:0000313" key="9">
    <source>
        <dbReference type="EMBL" id="CAF9910693.1"/>
    </source>
</evidence>
<name>A0A8H3EUP6_9LECA</name>
<comment type="caution">
    <text evidence="9">The sequence shown here is derived from an EMBL/GenBank/DDBJ whole genome shotgun (WGS) entry which is preliminary data.</text>
</comment>
<keyword evidence="5" id="KW-0811">Translocation</keyword>
<dbReference type="AlphaFoldDB" id="A0A8H3EUP6"/>
<keyword evidence="4" id="KW-0653">Protein transport</keyword>
<dbReference type="InterPro" id="IPR024882">
    <property type="entry name" value="NUP58/p45/49"/>
</dbReference>
<evidence type="ECO:0000256" key="4">
    <source>
        <dbReference type="ARBA" id="ARBA00022927"/>
    </source>
</evidence>
<evidence type="ECO:0000313" key="10">
    <source>
        <dbReference type="Proteomes" id="UP000664203"/>
    </source>
</evidence>
<comment type="subcellular location">
    <subcellularLocation>
        <location evidence="1">Nucleus</location>
        <location evidence="1">Nuclear pore complex</location>
    </subcellularLocation>
</comment>
<organism evidence="9 10">
    <name type="scientific">Alectoria fallacina</name>
    <dbReference type="NCBI Taxonomy" id="1903189"/>
    <lineage>
        <taxon>Eukaryota</taxon>
        <taxon>Fungi</taxon>
        <taxon>Dikarya</taxon>
        <taxon>Ascomycota</taxon>
        <taxon>Pezizomycotina</taxon>
        <taxon>Lecanoromycetes</taxon>
        <taxon>OSLEUM clade</taxon>
        <taxon>Lecanoromycetidae</taxon>
        <taxon>Lecanorales</taxon>
        <taxon>Lecanorineae</taxon>
        <taxon>Parmeliaceae</taxon>
        <taxon>Alectoria</taxon>
    </lineage>
</organism>
<dbReference type="GO" id="GO:0015031">
    <property type="term" value="P:protein transport"/>
    <property type="evidence" value="ECO:0007669"/>
    <property type="project" value="UniProtKB-KW"/>
</dbReference>
<feature type="compositionally biased region" description="Low complexity" evidence="8">
    <location>
        <begin position="105"/>
        <end position="127"/>
    </location>
</feature>
<sequence length="488" mass="52724">MDVALARLARVAEGNHINLLNSGQSSLPPPSGGKPATSLFGSLNTSQPQQNANSIQAQTSSLFGNTTQPAQASSLFGNTTSQPAQTSSLFGNVSSLPQQGGGMFGSNQNQAGNNQQQQQGSSLFGGNENTQSGGGLFGSQQTNQQTLGGLFGSTNAQQTQPQQASLFDSVGQSQAQHPQATLLSGTGSQNRTSSLFGNMPGPVQNQQSTIQPPPVRKLFPSQIGQYTQQQTVPGVRILDVNQLRSTTRFNDLHEDLQKVVEYVDNFILGQIRCQEECAQHTEDIDQKCHQMPPDVEYCTKALDTMQQALENDAESIAFAKDLVKGDVADAKLSFRTIQNLKMPQQFLQSGMWNTTGVSQSGGSSFPEEDVEVGASRNIVEYFSKQADEMTDTLEAYKSNVGQIETYLRGVESNTMQQMEQMMFTRGQDGGEKSAEEQVRELAAVLRDFEHGITGVATRVGGTRDKVQEVMLGPDDMIGGLRTMRYGMP</sequence>
<dbReference type="PANTHER" id="PTHR13437:SF2">
    <property type="entry name" value="NUCLEOPORIN P58_P45"/>
    <property type="match status" value="1"/>
</dbReference>
<keyword evidence="7" id="KW-0539">Nucleus</keyword>
<feature type="region of interest" description="Disordered" evidence="8">
    <location>
        <begin position="21"/>
        <end position="214"/>
    </location>
</feature>
<evidence type="ECO:0000256" key="5">
    <source>
        <dbReference type="ARBA" id="ARBA00023010"/>
    </source>
</evidence>
<gene>
    <name evidence="9" type="ORF">ALECFALPRED_006798</name>
</gene>
<dbReference type="OrthoDB" id="2538017at2759"/>
<dbReference type="Proteomes" id="UP000664203">
    <property type="component" value="Unassembled WGS sequence"/>
</dbReference>
<keyword evidence="10" id="KW-1185">Reference proteome</keyword>
<reference evidence="9" key="1">
    <citation type="submission" date="2021-03" db="EMBL/GenBank/DDBJ databases">
        <authorList>
            <person name="Tagirdzhanova G."/>
        </authorList>
    </citation>
    <scope>NUCLEOTIDE SEQUENCE</scope>
</reference>